<keyword evidence="8 12" id="KW-0694">RNA-binding</keyword>
<dbReference type="InterPro" id="IPR036875">
    <property type="entry name" value="Znf_CCHC_sf"/>
</dbReference>
<feature type="domain" description="C3H1-type" evidence="13">
    <location>
        <begin position="96"/>
        <end position="123"/>
    </location>
</feature>
<keyword evidence="5 12" id="KW-0677">Repeat</keyword>
<keyword evidence="16" id="KW-1185">Reference proteome</keyword>
<dbReference type="AlphaFoldDB" id="A0AAF0IXL6"/>
<protein>
    <recommendedName>
        <fullName evidence="12">mRNA 3'-end-processing protein</fullName>
    </recommendedName>
</protein>
<proteinExistence type="inferred from homology"/>
<dbReference type="GO" id="GO:0003723">
    <property type="term" value="F:RNA binding"/>
    <property type="evidence" value="ECO:0007669"/>
    <property type="project" value="UniProtKB-UniRule"/>
</dbReference>
<dbReference type="EMBL" id="CP119900">
    <property type="protein sequence ID" value="WFD21906.1"/>
    <property type="molecule type" value="Genomic_DNA"/>
</dbReference>
<feature type="domain" description="C3H1-type" evidence="13">
    <location>
        <begin position="124"/>
        <end position="152"/>
    </location>
</feature>
<comment type="similarity">
    <text evidence="2 12">Belongs to the CPSF4/YTH1 family.</text>
</comment>
<evidence type="ECO:0000256" key="9">
    <source>
        <dbReference type="ARBA" id="ARBA00023242"/>
    </source>
</evidence>
<feature type="zinc finger region" description="C3H1-type" evidence="11">
    <location>
        <begin position="55"/>
        <end position="83"/>
    </location>
</feature>
<dbReference type="Gene3D" id="4.10.1000.10">
    <property type="entry name" value="Zinc finger, CCCH-type"/>
    <property type="match status" value="1"/>
</dbReference>
<dbReference type="SMART" id="SM00356">
    <property type="entry name" value="ZnF_C3H1"/>
    <property type="match status" value="4"/>
</dbReference>
<gene>
    <name evidence="15" type="primary">YTH1</name>
    <name evidence="15" type="ORF">MEQU1_000565</name>
</gene>
<dbReference type="GO" id="GO:0031124">
    <property type="term" value="P:mRNA 3'-end processing"/>
    <property type="evidence" value="ECO:0007669"/>
    <property type="project" value="UniProtKB-UniRule"/>
</dbReference>
<feature type="zinc finger region" description="C3H1-type" evidence="11">
    <location>
        <begin position="124"/>
        <end position="152"/>
    </location>
</feature>
<evidence type="ECO:0000256" key="2">
    <source>
        <dbReference type="ARBA" id="ARBA00008907"/>
    </source>
</evidence>
<dbReference type="SUPFAM" id="SSF90229">
    <property type="entry name" value="CCCH zinc finger"/>
    <property type="match status" value="1"/>
</dbReference>
<dbReference type="Proteomes" id="UP001214415">
    <property type="component" value="Chromosome 1"/>
</dbReference>
<evidence type="ECO:0000256" key="1">
    <source>
        <dbReference type="ARBA" id="ARBA00004123"/>
    </source>
</evidence>
<evidence type="ECO:0000256" key="10">
    <source>
        <dbReference type="ARBA" id="ARBA00024826"/>
    </source>
</evidence>
<organism evidence="15 16">
    <name type="scientific">Malassezia equina</name>
    <dbReference type="NCBI Taxonomy" id="1381935"/>
    <lineage>
        <taxon>Eukaryota</taxon>
        <taxon>Fungi</taxon>
        <taxon>Dikarya</taxon>
        <taxon>Basidiomycota</taxon>
        <taxon>Ustilaginomycotina</taxon>
        <taxon>Malasseziomycetes</taxon>
        <taxon>Malasseziales</taxon>
        <taxon>Malasseziaceae</taxon>
        <taxon>Malassezia</taxon>
    </lineage>
</organism>
<dbReference type="InterPro" id="IPR001878">
    <property type="entry name" value="Znf_CCHC"/>
</dbReference>
<dbReference type="Pfam" id="PF00098">
    <property type="entry name" value="zf-CCHC"/>
    <property type="match status" value="1"/>
</dbReference>
<evidence type="ECO:0000259" key="14">
    <source>
        <dbReference type="PROSITE" id="PS50158"/>
    </source>
</evidence>
<evidence type="ECO:0000313" key="16">
    <source>
        <dbReference type="Proteomes" id="UP001214415"/>
    </source>
</evidence>
<keyword evidence="7 11" id="KW-0862">Zinc</keyword>
<name>A0AAF0IXL6_9BASI</name>
<feature type="domain" description="CCHC-type" evidence="14">
    <location>
        <begin position="292"/>
        <end position="306"/>
    </location>
</feature>
<dbReference type="InterPro" id="IPR036855">
    <property type="entry name" value="Znf_CCCH_sf"/>
</dbReference>
<keyword evidence="3 12" id="KW-0507">mRNA processing</keyword>
<evidence type="ECO:0000259" key="13">
    <source>
        <dbReference type="PROSITE" id="PS50103"/>
    </source>
</evidence>
<feature type="domain" description="C3H1-type" evidence="13">
    <location>
        <begin position="191"/>
        <end position="213"/>
    </location>
</feature>
<dbReference type="PANTHER" id="PTHR23102">
    <property type="entry name" value="CLEAVAGE AND POLYADENYLATION SPECIFICITY FACTOR SUBUNIT 4-RELATED"/>
    <property type="match status" value="1"/>
</dbReference>
<dbReference type="PANTHER" id="PTHR23102:SF24">
    <property type="entry name" value="CLEAVAGE AND POLYADENYLATION SPECIFICITY FACTOR SUBUNIT 4"/>
    <property type="match status" value="1"/>
</dbReference>
<evidence type="ECO:0000256" key="3">
    <source>
        <dbReference type="ARBA" id="ARBA00022664"/>
    </source>
</evidence>
<evidence type="ECO:0000256" key="12">
    <source>
        <dbReference type="RuleBase" id="RU369008"/>
    </source>
</evidence>
<comment type="function">
    <text evidence="10 12">Component of the cleavage factor I (CF I) involved in pre-mRNA 3'-end processing.</text>
</comment>
<dbReference type="GO" id="GO:0005634">
    <property type="term" value="C:nucleus"/>
    <property type="evidence" value="ECO:0007669"/>
    <property type="project" value="UniProtKB-SubCell"/>
</dbReference>
<evidence type="ECO:0000256" key="7">
    <source>
        <dbReference type="ARBA" id="ARBA00022833"/>
    </source>
</evidence>
<reference evidence="15" key="1">
    <citation type="submission" date="2023-03" db="EMBL/GenBank/DDBJ databases">
        <title>Mating type loci evolution in Malassezia.</title>
        <authorList>
            <person name="Coelho M.A."/>
        </authorList>
    </citation>
    <scope>NUCLEOTIDE SEQUENCE</scope>
    <source>
        <strain evidence="15">CBS 12830</strain>
    </source>
</reference>
<evidence type="ECO:0000256" key="6">
    <source>
        <dbReference type="ARBA" id="ARBA00022771"/>
    </source>
</evidence>
<dbReference type="SUPFAM" id="SSF57756">
    <property type="entry name" value="Retrovirus zinc finger-like domains"/>
    <property type="match status" value="1"/>
</dbReference>
<dbReference type="FunFam" id="4.10.1000.10:FF:000017">
    <property type="entry name" value="Cleavage and polyadenylation specificity factor 30 kDa subunit"/>
    <property type="match status" value="1"/>
</dbReference>
<dbReference type="PROSITE" id="PS50158">
    <property type="entry name" value="ZF_CCHC"/>
    <property type="match status" value="1"/>
</dbReference>
<evidence type="ECO:0000256" key="11">
    <source>
        <dbReference type="PROSITE-ProRule" id="PRU00723"/>
    </source>
</evidence>
<dbReference type="Gene3D" id="4.10.60.10">
    <property type="entry name" value="Zinc finger, CCHC-type"/>
    <property type="match status" value="1"/>
</dbReference>
<evidence type="ECO:0000313" key="15">
    <source>
        <dbReference type="EMBL" id="WFD21906.1"/>
    </source>
</evidence>
<dbReference type="InterPro" id="IPR000571">
    <property type="entry name" value="Znf_CCCH"/>
</dbReference>
<evidence type="ECO:0000256" key="8">
    <source>
        <dbReference type="ARBA" id="ARBA00022884"/>
    </source>
</evidence>
<evidence type="ECO:0000256" key="5">
    <source>
        <dbReference type="ARBA" id="ARBA00022737"/>
    </source>
</evidence>
<dbReference type="InterPro" id="IPR045348">
    <property type="entry name" value="CPSF4/Yth1"/>
</dbReference>
<keyword evidence="4 11" id="KW-0479">Metal-binding</keyword>
<dbReference type="GO" id="GO:0008270">
    <property type="term" value="F:zinc ion binding"/>
    <property type="evidence" value="ECO:0007669"/>
    <property type="project" value="UniProtKB-KW"/>
</dbReference>
<evidence type="ECO:0000256" key="4">
    <source>
        <dbReference type="ARBA" id="ARBA00022723"/>
    </source>
</evidence>
<feature type="zinc finger region" description="C3H1-type" evidence="11">
    <location>
        <begin position="191"/>
        <end position="213"/>
    </location>
</feature>
<feature type="zinc finger region" description="C3H1-type" evidence="11">
    <location>
        <begin position="96"/>
        <end position="123"/>
    </location>
</feature>
<accession>A0AAF0IXL6</accession>
<keyword evidence="6 11" id="KW-0863">Zinc-finger</keyword>
<comment type="subcellular location">
    <subcellularLocation>
        <location evidence="1 12">Nucleus</location>
    </subcellularLocation>
</comment>
<sequence length="321" mass="36603">MSNVLALPVAYVPSHATTSLFSSLRQRRPPSEDDWAHNEFDFEPYVKRELQIRLESDDEVCPRFQRHRHCELGGRCPLRHCVTPSPHVPALLGREGSRRTVCKHWLRSLCKKGDLCDYLHEYDLRRMPECRFYSTFGYCHSGDECLHVHIEPEVKRRRCERYDRGFCELGTFVALTDPGPTCPKKHVRRLACPYYLAGFCPLGPDCNLGHIKALIPTPESRAATPLLTHRPLSMTEAFGGAPGIQEVPTDPRTGRAIVPEKDWAAAAELRKACVAASHDPQARRREMTDVQCYKCGELNHFANACPHAYRLGPRPPDRWRP</sequence>
<keyword evidence="9 12" id="KW-0539">Nucleus</keyword>
<feature type="domain" description="C3H1-type" evidence="13">
    <location>
        <begin position="55"/>
        <end position="83"/>
    </location>
</feature>
<dbReference type="PROSITE" id="PS50103">
    <property type="entry name" value="ZF_C3H1"/>
    <property type="match status" value="4"/>
</dbReference>